<dbReference type="KEGG" id="edi:EDI_037120"/>
<keyword evidence="3" id="KW-0547">Nucleotide-binding</keyword>
<dbReference type="GO" id="GO:0003887">
    <property type="term" value="F:DNA-directed DNA polymerase activity"/>
    <property type="evidence" value="ECO:0007669"/>
    <property type="project" value="UniProtKB-EC"/>
</dbReference>
<dbReference type="InterPro" id="IPR003593">
    <property type="entry name" value="AAA+_ATPase"/>
</dbReference>
<dbReference type="AlphaFoldDB" id="B0EMU2"/>
<evidence type="ECO:0000313" key="6">
    <source>
        <dbReference type="EMBL" id="EDR24167.1"/>
    </source>
</evidence>
<dbReference type="GO" id="GO:0006281">
    <property type="term" value="P:DNA repair"/>
    <property type="evidence" value="ECO:0007669"/>
    <property type="project" value="TreeGrafter"/>
</dbReference>
<protein>
    <submittedName>
        <fullName evidence="6">Replication factor C subunit, putative</fullName>
        <ecNumber evidence="6">2.3.1.20</ecNumber>
        <ecNumber evidence="6">2.7.7.7</ecNumber>
    </submittedName>
</protein>
<sequence>MSLPWVEKYRPSTTDGIFGHEYILESLKQFINANQIPHMLFYGPPGTGKTTTALAIVKQLCGTKFSALVLELNASDERGIDVVRDQIKSFASTRTLYTNCTKFIILDESDKLTKDAQNALRRTLEQFSANCRFIFICNEVHLITPAIQSRCAKMRFGPLSPNALTKIVENITTKEGMEIDDDAKKSIIEISKGDARSIINTLQALSMTCKQITNSTLYTMVGLPTPAQIDDIISELLSSPYFESFTVVDNLIKAGLSLNDIIIRVVPKLIEGKLVSVLDKTARIQCLYQLSLIEQALSIGGNERTQTAAFVAAFQLLQISSPMLKKKPKRKLKIFKIFFMAIVEKELQYIKKERFLQNKPSTMYSNPFRLQYFHNANEGPHGLTSIFLNYFFDTTIVHMAPLNPLGSFYYQLDALLEYHPHICIGEGYGALILYHFLTNHKYDGNSVLMYLPLSLVHSIHLPSKGKHILVFDLKEVNEKNAIKLLPQEGEINKEETDSSICLKKGNISIYLIKLNKQQFVNIEEAKTNKFTLKNVIETE</sequence>
<keyword evidence="7" id="KW-1185">Reference proteome</keyword>
<evidence type="ECO:0000256" key="4">
    <source>
        <dbReference type="ARBA" id="ARBA00022840"/>
    </source>
</evidence>
<dbReference type="InterPro" id="IPR008921">
    <property type="entry name" value="DNA_pol3_clamp-load_cplx_C"/>
</dbReference>
<dbReference type="GeneID" id="5884601"/>
<keyword evidence="6" id="KW-0548">Nucleotidyltransferase</keyword>
<dbReference type="GO" id="GO:0004144">
    <property type="term" value="F:diacylglycerol O-acyltransferase activity"/>
    <property type="evidence" value="ECO:0007669"/>
    <property type="project" value="UniProtKB-EC"/>
</dbReference>
<comment type="similarity">
    <text evidence="1">Belongs to the activator 1 small subunits family.</text>
</comment>
<dbReference type="Gene3D" id="1.10.8.60">
    <property type="match status" value="1"/>
</dbReference>
<dbReference type="GO" id="GO:0005524">
    <property type="term" value="F:ATP binding"/>
    <property type="evidence" value="ECO:0007669"/>
    <property type="project" value="UniProtKB-KW"/>
</dbReference>
<dbReference type="CDD" id="cd18140">
    <property type="entry name" value="HLD_clamp_RFC"/>
    <property type="match status" value="1"/>
</dbReference>
<dbReference type="GO" id="GO:0016887">
    <property type="term" value="F:ATP hydrolysis activity"/>
    <property type="evidence" value="ECO:0007669"/>
    <property type="project" value="InterPro"/>
</dbReference>
<dbReference type="Gene3D" id="1.20.272.10">
    <property type="match status" value="1"/>
</dbReference>
<dbReference type="InterPro" id="IPR013748">
    <property type="entry name" value="Rep_factorC_C"/>
</dbReference>
<name>B0EMU2_ENTDS</name>
<dbReference type="Pfam" id="PF00004">
    <property type="entry name" value="AAA"/>
    <property type="match status" value="1"/>
</dbReference>
<evidence type="ECO:0000256" key="2">
    <source>
        <dbReference type="ARBA" id="ARBA00022705"/>
    </source>
</evidence>
<dbReference type="InterPro" id="IPR047854">
    <property type="entry name" value="RFC_lid"/>
</dbReference>
<dbReference type="CDD" id="cd00009">
    <property type="entry name" value="AAA"/>
    <property type="match status" value="1"/>
</dbReference>
<dbReference type="InterPro" id="IPR027417">
    <property type="entry name" value="P-loop_NTPase"/>
</dbReference>
<dbReference type="EC" id="2.7.7.7" evidence="6"/>
<keyword evidence="2" id="KW-0235">DNA replication</keyword>
<evidence type="ECO:0000256" key="3">
    <source>
        <dbReference type="ARBA" id="ARBA00022741"/>
    </source>
</evidence>
<dbReference type="GO" id="GO:0006261">
    <property type="term" value="P:DNA-templated DNA replication"/>
    <property type="evidence" value="ECO:0007669"/>
    <property type="project" value="TreeGrafter"/>
</dbReference>
<evidence type="ECO:0000313" key="7">
    <source>
        <dbReference type="Proteomes" id="UP000008076"/>
    </source>
</evidence>
<reference evidence="7" key="1">
    <citation type="submission" date="2007-12" db="EMBL/GenBank/DDBJ databases">
        <title>Annotation of Entamoeba dispar SAW760.</title>
        <authorList>
            <person name="Lorenzi H."/>
            <person name="Inman J."/>
            <person name="Schobel S."/>
            <person name="Amedeo P."/>
            <person name="Caler E."/>
        </authorList>
    </citation>
    <scope>NUCLEOTIDE SEQUENCE [LARGE SCALE GENOMIC DNA]</scope>
    <source>
        <strain evidence="7">ATCC PRA-260 / SAW760</strain>
    </source>
</reference>
<evidence type="ECO:0000256" key="1">
    <source>
        <dbReference type="ARBA" id="ARBA00005378"/>
    </source>
</evidence>
<dbReference type="SMART" id="SM00382">
    <property type="entry name" value="AAA"/>
    <property type="match status" value="1"/>
</dbReference>
<dbReference type="PANTHER" id="PTHR11669:SF20">
    <property type="entry name" value="REPLICATION FACTOR C SUBUNIT 4"/>
    <property type="match status" value="1"/>
</dbReference>
<dbReference type="RefSeq" id="XP_001739466.1">
    <property type="nucleotide sequence ID" value="XM_001739414.1"/>
</dbReference>
<gene>
    <name evidence="6" type="ORF">EDI_037120</name>
</gene>
<dbReference type="VEuPathDB" id="AmoebaDB:EDI_037120"/>
<dbReference type="OrthoDB" id="10254700at2759"/>
<dbReference type="GO" id="GO:0003689">
    <property type="term" value="F:DNA clamp loader activity"/>
    <property type="evidence" value="ECO:0007669"/>
    <property type="project" value="TreeGrafter"/>
</dbReference>
<keyword evidence="6" id="KW-0012">Acyltransferase</keyword>
<dbReference type="SUPFAM" id="SSF48019">
    <property type="entry name" value="post-AAA+ oligomerization domain-like"/>
    <property type="match status" value="1"/>
</dbReference>
<dbReference type="OMA" id="PQEGEIN"/>
<dbReference type="InterPro" id="IPR003959">
    <property type="entry name" value="ATPase_AAA_core"/>
</dbReference>
<dbReference type="eggNOG" id="KOG0990">
    <property type="taxonomic scope" value="Eukaryota"/>
</dbReference>
<evidence type="ECO:0000259" key="5">
    <source>
        <dbReference type="SMART" id="SM00382"/>
    </source>
</evidence>
<dbReference type="Proteomes" id="UP000008076">
    <property type="component" value="Unassembled WGS sequence"/>
</dbReference>
<keyword evidence="4" id="KW-0067">ATP-binding</keyword>
<dbReference type="GO" id="GO:0003677">
    <property type="term" value="F:DNA binding"/>
    <property type="evidence" value="ECO:0007669"/>
    <property type="project" value="InterPro"/>
</dbReference>
<dbReference type="EMBL" id="DS550039">
    <property type="protein sequence ID" value="EDR24167.1"/>
    <property type="molecule type" value="Genomic_DNA"/>
</dbReference>
<dbReference type="SUPFAM" id="SSF52540">
    <property type="entry name" value="P-loop containing nucleoside triphosphate hydrolases"/>
    <property type="match status" value="1"/>
</dbReference>
<dbReference type="EC" id="2.3.1.20" evidence="6"/>
<dbReference type="Gene3D" id="3.40.50.300">
    <property type="entry name" value="P-loop containing nucleotide triphosphate hydrolases"/>
    <property type="match status" value="1"/>
</dbReference>
<dbReference type="GO" id="GO:0005663">
    <property type="term" value="C:DNA replication factor C complex"/>
    <property type="evidence" value="ECO:0007669"/>
    <property type="project" value="TreeGrafter"/>
</dbReference>
<dbReference type="FunFam" id="3.40.50.300:FF:000952">
    <property type="entry name" value="Replication factor C subunit 2"/>
    <property type="match status" value="1"/>
</dbReference>
<accession>B0EMU2</accession>
<dbReference type="PANTHER" id="PTHR11669">
    <property type="entry name" value="REPLICATION FACTOR C / DNA POLYMERASE III GAMMA-TAU SUBUNIT"/>
    <property type="match status" value="1"/>
</dbReference>
<proteinExistence type="inferred from homology"/>
<dbReference type="Pfam" id="PF08542">
    <property type="entry name" value="Rep_fac_C"/>
    <property type="match status" value="1"/>
</dbReference>
<keyword evidence="6" id="KW-0808">Transferase</keyword>
<dbReference type="NCBIfam" id="NF001679">
    <property type="entry name" value="PRK00440.1"/>
    <property type="match status" value="1"/>
</dbReference>
<organism evidence="7">
    <name type="scientific">Entamoeba dispar (strain ATCC PRA-260 / SAW760)</name>
    <dbReference type="NCBI Taxonomy" id="370354"/>
    <lineage>
        <taxon>Eukaryota</taxon>
        <taxon>Amoebozoa</taxon>
        <taxon>Evosea</taxon>
        <taxon>Archamoebae</taxon>
        <taxon>Mastigamoebida</taxon>
        <taxon>Entamoebidae</taxon>
        <taxon>Entamoeba</taxon>
    </lineage>
</organism>
<dbReference type="InterPro" id="IPR050238">
    <property type="entry name" value="DNA_Rep/Repair_Clamp_Loader"/>
</dbReference>
<dbReference type="GO" id="GO:0005634">
    <property type="term" value="C:nucleus"/>
    <property type="evidence" value="ECO:0007669"/>
    <property type="project" value="TreeGrafter"/>
</dbReference>
<feature type="domain" description="AAA+ ATPase" evidence="5">
    <location>
        <begin position="35"/>
        <end position="162"/>
    </location>
</feature>